<dbReference type="OrthoDB" id="261426at2759"/>
<feature type="domain" description="Hcy-binding" evidence="7">
    <location>
        <begin position="1"/>
        <end position="149"/>
    </location>
</feature>
<dbReference type="GO" id="GO:0009086">
    <property type="term" value="P:methionine biosynthetic process"/>
    <property type="evidence" value="ECO:0007669"/>
    <property type="project" value="TreeGrafter"/>
</dbReference>
<keyword evidence="1" id="KW-0489">Methyltransferase</keyword>
<dbReference type="InterPro" id="IPR051486">
    <property type="entry name" value="Hcy_S-methyltransferase"/>
</dbReference>
<sequence length="149" mass="16469">MFSKELLIFDGGFASQLVKDGHDIYDDPLWSARLLHSNPNVIKSTHRKFLEAGADAVISSSYQASLKGFEKYLNCSIEEAKELMKLSAKLVKDACEEFWQVHQKDQAGTTFPGRQKPLAVASLGPYGACLLDCSEYRGDYVDTVAAEVS</sequence>
<dbReference type="AlphaFoldDB" id="A0A7M5VFK5"/>
<keyword evidence="3" id="KW-0479">Metal-binding</keyword>
<evidence type="ECO:0000259" key="7">
    <source>
        <dbReference type="PROSITE" id="PS50970"/>
    </source>
</evidence>
<evidence type="ECO:0000256" key="5">
    <source>
        <dbReference type="ARBA" id="ARBA00034478"/>
    </source>
</evidence>
<dbReference type="GO" id="GO:0033528">
    <property type="term" value="P:S-methylmethionine cycle"/>
    <property type="evidence" value="ECO:0007669"/>
    <property type="project" value="TreeGrafter"/>
</dbReference>
<evidence type="ECO:0000313" key="9">
    <source>
        <dbReference type="Proteomes" id="UP000594262"/>
    </source>
</evidence>
<dbReference type="GO" id="GO:0046872">
    <property type="term" value="F:metal ion binding"/>
    <property type="evidence" value="ECO:0007669"/>
    <property type="project" value="UniProtKB-KW"/>
</dbReference>
<dbReference type="Proteomes" id="UP000594262">
    <property type="component" value="Unplaced"/>
</dbReference>
<dbReference type="InterPro" id="IPR003726">
    <property type="entry name" value="HCY_dom"/>
</dbReference>
<accession>A0A7M5VFK5</accession>
<dbReference type="PANTHER" id="PTHR46015">
    <property type="entry name" value="ZGC:172121"/>
    <property type="match status" value="1"/>
</dbReference>
<reference evidence="8" key="1">
    <citation type="submission" date="2021-01" db="UniProtKB">
        <authorList>
            <consortium name="EnsemblMetazoa"/>
        </authorList>
    </citation>
    <scope>IDENTIFICATION</scope>
</reference>
<dbReference type="PANTHER" id="PTHR46015:SF1">
    <property type="entry name" value="HOMOCYSTEINE S-METHYLTRANSFERASE-LIKE ISOFORM 1"/>
    <property type="match status" value="1"/>
</dbReference>
<dbReference type="Gene3D" id="3.20.20.330">
    <property type="entry name" value="Homocysteine-binding-like domain"/>
    <property type="match status" value="1"/>
</dbReference>
<dbReference type="PROSITE" id="PS50970">
    <property type="entry name" value="HCY"/>
    <property type="match status" value="1"/>
</dbReference>
<keyword evidence="2" id="KW-0808">Transferase</keyword>
<keyword evidence="4" id="KW-0862">Zinc</keyword>
<dbReference type="GO" id="GO:0008898">
    <property type="term" value="F:S-adenosylmethionine-homocysteine S-methyltransferase activity"/>
    <property type="evidence" value="ECO:0007669"/>
    <property type="project" value="TreeGrafter"/>
</dbReference>
<comment type="caution">
    <text evidence="6">Lacks conserved residue(s) required for the propagation of feature annotation.</text>
</comment>
<dbReference type="GO" id="GO:0032259">
    <property type="term" value="P:methylation"/>
    <property type="evidence" value="ECO:0007669"/>
    <property type="project" value="UniProtKB-KW"/>
</dbReference>
<comment type="pathway">
    <text evidence="5">Amino-acid biosynthesis; L-methionine biosynthesis via de novo pathway.</text>
</comment>
<dbReference type="SUPFAM" id="SSF82282">
    <property type="entry name" value="Homocysteine S-methyltransferase"/>
    <property type="match status" value="1"/>
</dbReference>
<evidence type="ECO:0000256" key="2">
    <source>
        <dbReference type="ARBA" id="ARBA00022679"/>
    </source>
</evidence>
<evidence type="ECO:0000256" key="3">
    <source>
        <dbReference type="ARBA" id="ARBA00022723"/>
    </source>
</evidence>
<dbReference type="EnsemblMetazoa" id="CLYHEMT010975.1">
    <property type="protein sequence ID" value="CLYHEMP010975.1"/>
    <property type="gene ID" value="CLYHEMG010975"/>
</dbReference>
<organism evidence="8 9">
    <name type="scientific">Clytia hemisphaerica</name>
    <dbReference type="NCBI Taxonomy" id="252671"/>
    <lineage>
        <taxon>Eukaryota</taxon>
        <taxon>Metazoa</taxon>
        <taxon>Cnidaria</taxon>
        <taxon>Hydrozoa</taxon>
        <taxon>Hydroidolina</taxon>
        <taxon>Leptothecata</taxon>
        <taxon>Obeliida</taxon>
        <taxon>Clytiidae</taxon>
        <taxon>Clytia</taxon>
    </lineage>
</organism>
<evidence type="ECO:0000313" key="8">
    <source>
        <dbReference type="EnsemblMetazoa" id="CLYHEMP010975.1"/>
    </source>
</evidence>
<name>A0A7M5VFK5_9CNID</name>
<proteinExistence type="predicted"/>
<evidence type="ECO:0000256" key="4">
    <source>
        <dbReference type="ARBA" id="ARBA00022833"/>
    </source>
</evidence>
<dbReference type="Pfam" id="PF02574">
    <property type="entry name" value="S-methyl_trans"/>
    <property type="match status" value="1"/>
</dbReference>
<protein>
    <recommendedName>
        <fullName evidence="7">Hcy-binding domain-containing protein</fullName>
    </recommendedName>
</protein>
<keyword evidence="9" id="KW-1185">Reference proteome</keyword>
<evidence type="ECO:0000256" key="1">
    <source>
        <dbReference type="ARBA" id="ARBA00022603"/>
    </source>
</evidence>
<dbReference type="InterPro" id="IPR036589">
    <property type="entry name" value="HCY_dom_sf"/>
</dbReference>
<evidence type="ECO:0000256" key="6">
    <source>
        <dbReference type="PROSITE-ProRule" id="PRU00333"/>
    </source>
</evidence>